<proteinExistence type="inferred from homology"/>
<dbReference type="InterPro" id="IPR030678">
    <property type="entry name" value="Peptide/Ni-bd"/>
</dbReference>
<dbReference type="InterPro" id="IPR000914">
    <property type="entry name" value="SBP_5_dom"/>
</dbReference>
<dbReference type="Gene3D" id="3.40.190.10">
    <property type="entry name" value="Periplasmic binding protein-like II"/>
    <property type="match status" value="1"/>
</dbReference>
<dbReference type="PIRSF" id="PIRSF002741">
    <property type="entry name" value="MppA"/>
    <property type="match status" value="1"/>
</dbReference>
<evidence type="ECO:0000313" key="8">
    <source>
        <dbReference type="Proteomes" id="UP000256661"/>
    </source>
</evidence>
<comment type="similarity">
    <text evidence="2">Belongs to the bacterial solute-binding protein 5 family.</text>
</comment>
<reference evidence="7 8" key="1">
    <citation type="submission" date="2018-08" db="EMBL/GenBank/DDBJ databases">
        <title>Sequencing the genomes of 1000 actinobacteria strains.</title>
        <authorList>
            <person name="Klenk H.-P."/>
        </authorList>
    </citation>
    <scope>NUCLEOTIDE SEQUENCE [LARGE SCALE GENOMIC DNA]</scope>
    <source>
        <strain evidence="7 8">DSM 43927</strain>
    </source>
</reference>
<dbReference type="GO" id="GO:1904680">
    <property type="term" value="F:peptide transmembrane transporter activity"/>
    <property type="evidence" value="ECO:0007669"/>
    <property type="project" value="TreeGrafter"/>
</dbReference>
<name>A0A3D9SS58_9ACTN</name>
<evidence type="ECO:0000256" key="3">
    <source>
        <dbReference type="ARBA" id="ARBA00022448"/>
    </source>
</evidence>
<evidence type="ECO:0000259" key="6">
    <source>
        <dbReference type="Pfam" id="PF00496"/>
    </source>
</evidence>
<dbReference type="SUPFAM" id="SSF53850">
    <property type="entry name" value="Periplasmic binding protein-like II"/>
    <property type="match status" value="1"/>
</dbReference>
<dbReference type="GO" id="GO:0030313">
    <property type="term" value="C:cell envelope"/>
    <property type="evidence" value="ECO:0007669"/>
    <property type="project" value="UniProtKB-SubCell"/>
</dbReference>
<dbReference type="Proteomes" id="UP000256661">
    <property type="component" value="Unassembled WGS sequence"/>
</dbReference>
<evidence type="ECO:0000256" key="5">
    <source>
        <dbReference type="SAM" id="SignalP"/>
    </source>
</evidence>
<dbReference type="Pfam" id="PF00496">
    <property type="entry name" value="SBP_bac_5"/>
    <property type="match status" value="1"/>
</dbReference>
<keyword evidence="8" id="KW-1185">Reference proteome</keyword>
<dbReference type="PANTHER" id="PTHR30290:SF10">
    <property type="entry name" value="PERIPLASMIC OLIGOPEPTIDE-BINDING PROTEIN-RELATED"/>
    <property type="match status" value="1"/>
</dbReference>
<dbReference type="RefSeq" id="WP_116024184.1">
    <property type="nucleotide sequence ID" value="NZ_QTTT01000001.1"/>
</dbReference>
<feature type="chain" id="PRO_5039604765" evidence="5">
    <location>
        <begin position="38"/>
        <end position="529"/>
    </location>
</feature>
<feature type="domain" description="Solute-binding protein family 5" evidence="6">
    <location>
        <begin position="94"/>
        <end position="441"/>
    </location>
</feature>
<evidence type="ECO:0000256" key="2">
    <source>
        <dbReference type="ARBA" id="ARBA00005695"/>
    </source>
</evidence>
<organism evidence="7 8">
    <name type="scientific">Thermomonospora umbrina</name>
    <dbReference type="NCBI Taxonomy" id="111806"/>
    <lineage>
        <taxon>Bacteria</taxon>
        <taxon>Bacillati</taxon>
        <taxon>Actinomycetota</taxon>
        <taxon>Actinomycetes</taxon>
        <taxon>Streptosporangiales</taxon>
        <taxon>Thermomonosporaceae</taxon>
        <taxon>Thermomonospora</taxon>
    </lineage>
</organism>
<comment type="caution">
    <text evidence="7">The sequence shown here is derived from an EMBL/GenBank/DDBJ whole genome shotgun (WGS) entry which is preliminary data.</text>
</comment>
<dbReference type="OrthoDB" id="9803988at2"/>
<dbReference type="Gene3D" id="3.10.105.10">
    <property type="entry name" value="Dipeptide-binding Protein, Domain 3"/>
    <property type="match status" value="1"/>
</dbReference>
<sequence length="529" mass="56176">MQPNRRRAPLPASRRPSRRGAALVLTTAVLATASLTACGGGSAAGSRTGSDVLNVGLTTPPTNLNPAANGSGQQTLFLSLANEPLTYLKADGTIGPGLATSWKYVGTGNKRFELTLRTGAKFSDGSPVDAQAVKGWLEYFFFKSGSPFAANIAAKTIEAQGTSKVVLHLSEPNPVLPYLLSQVYNIGDVASPAGVANPKSLATQTRGAGPYMIDPSQTVTNDHYTYVPNPHYYDRSRIHYKKIVIKVISQPSTMLAAIRSGQIDVAPGDVTTAKQAKSAGLQIVSKKSGWDGLIFLDRKGALAKPLGDVRVRRALNHAVDRKTLVKGLLGEYATPTSQPPTLDGTDPALDEHYAYDPAKAKALLAEAGYAEGFTLPVTSMGFAQMLGDPVVQAIGKYLAAVGVTLKITSGGTQAQYGTQLFSKKYAATGFVQQPVLPMYMFYVFYLAPKNGLNQHGWSDPKLNGLWSQGAVAADTAETAKAMSRRGVEDAYNLPVAAIDSIWYVNKGVTGVDFSAGTGFPYPAEWRPAR</sequence>
<dbReference type="GO" id="GO:0043190">
    <property type="term" value="C:ATP-binding cassette (ABC) transporter complex"/>
    <property type="evidence" value="ECO:0007669"/>
    <property type="project" value="InterPro"/>
</dbReference>
<protein>
    <submittedName>
        <fullName evidence="7">Peptide/nickel transport system substrate-binding protein</fullName>
    </submittedName>
</protein>
<keyword evidence="4 5" id="KW-0732">Signal</keyword>
<keyword evidence="3" id="KW-0813">Transport</keyword>
<evidence type="ECO:0000313" key="7">
    <source>
        <dbReference type="EMBL" id="REE98772.1"/>
    </source>
</evidence>
<comment type="subcellular location">
    <subcellularLocation>
        <location evidence="1">Cell envelope</location>
    </subcellularLocation>
</comment>
<evidence type="ECO:0000256" key="1">
    <source>
        <dbReference type="ARBA" id="ARBA00004196"/>
    </source>
</evidence>
<dbReference type="InterPro" id="IPR039424">
    <property type="entry name" value="SBP_5"/>
</dbReference>
<dbReference type="PANTHER" id="PTHR30290">
    <property type="entry name" value="PERIPLASMIC BINDING COMPONENT OF ABC TRANSPORTER"/>
    <property type="match status" value="1"/>
</dbReference>
<accession>A0A3D9SS58</accession>
<feature type="signal peptide" evidence="5">
    <location>
        <begin position="1"/>
        <end position="37"/>
    </location>
</feature>
<gene>
    <name evidence="7" type="ORF">DFJ69_4268</name>
</gene>
<dbReference type="AlphaFoldDB" id="A0A3D9SS58"/>
<dbReference type="GO" id="GO:0042597">
    <property type="term" value="C:periplasmic space"/>
    <property type="evidence" value="ECO:0007669"/>
    <property type="project" value="UniProtKB-ARBA"/>
</dbReference>
<dbReference type="EMBL" id="QTTT01000001">
    <property type="protein sequence ID" value="REE98772.1"/>
    <property type="molecule type" value="Genomic_DNA"/>
</dbReference>
<evidence type="ECO:0000256" key="4">
    <source>
        <dbReference type="ARBA" id="ARBA00022729"/>
    </source>
</evidence>
<dbReference type="GO" id="GO:0015833">
    <property type="term" value="P:peptide transport"/>
    <property type="evidence" value="ECO:0007669"/>
    <property type="project" value="TreeGrafter"/>
</dbReference>